<feature type="domain" description="Rapamycin-insensitive companion of mTOR middle" evidence="5">
    <location>
        <begin position="681"/>
        <end position="905"/>
    </location>
</feature>
<dbReference type="STRING" id="1182545.A0A072PI58"/>
<dbReference type="SMART" id="SM01303">
    <property type="entry name" value="RasGEF_N_2"/>
    <property type="match status" value="1"/>
</dbReference>
<feature type="compositionally biased region" description="Polar residues" evidence="3">
    <location>
        <begin position="1"/>
        <end position="19"/>
    </location>
</feature>
<comment type="similarity">
    <text evidence="1">Belongs to the RICTOR family.</text>
</comment>
<dbReference type="SMART" id="SM01308">
    <property type="entry name" value="RICTOR_N"/>
    <property type="match status" value="1"/>
</dbReference>
<proteinExistence type="inferred from homology"/>
<dbReference type="PANTHER" id="PTHR13298">
    <property type="entry name" value="CYTOSOLIC REGULATOR PIANISSIMO"/>
    <property type="match status" value="1"/>
</dbReference>
<feature type="compositionally biased region" description="Polar residues" evidence="3">
    <location>
        <begin position="46"/>
        <end position="62"/>
    </location>
</feature>
<reference evidence="8 9" key="1">
    <citation type="submission" date="2013-03" db="EMBL/GenBank/DDBJ databases">
        <title>The Genome Sequence of Exophiala aquamarina CBS 119918.</title>
        <authorList>
            <consortium name="The Broad Institute Genomics Platform"/>
            <person name="Cuomo C."/>
            <person name="de Hoog S."/>
            <person name="Gorbushina A."/>
            <person name="Walker B."/>
            <person name="Young S.K."/>
            <person name="Zeng Q."/>
            <person name="Gargeya S."/>
            <person name="Fitzgerald M."/>
            <person name="Haas B."/>
            <person name="Abouelleil A."/>
            <person name="Allen A.W."/>
            <person name="Alvarado L."/>
            <person name="Arachchi H.M."/>
            <person name="Berlin A.M."/>
            <person name="Chapman S.B."/>
            <person name="Gainer-Dewar J."/>
            <person name="Goldberg J."/>
            <person name="Griggs A."/>
            <person name="Gujja S."/>
            <person name="Hansen M."/>
            <person name="Howarth C."/>
            <person name="Imamovic A."/>
            <person name="Ireland A."/>
            <person name="Larimer J."/>
            <person name="McCowan C."/>
            <person name="Murphy C."/>
            <person name="Pearson M."/>
            <person name="Poon T.W."/>
            <person name="Priest M."/>
            <person name="Roberts A."/>
            <person name="Saif S."/>
            <person name="Shea T."/>
            <person name="Sisk P."/>
            <person name="Sykes S."/>
            <person name="Wortman J."/>
            <person name="Nusbaum C."/>
            <person name="Birren B."/>
        </authorList>
    </citation>
    <scope>NUCLEOTIDE SEQUENCE [LARGE SCALE GENOMIC DNA]</scope>
    <source>
        <strain evidence="8 9">CBS 119918</strain>
    </source>
</reference>
<feature type="compositionally biased region" description="Polar residues" evidence="3">
    <location>
        <begin position="76"/>
        <end position="86"/>
    </location>
</feature>
<evidence type="ECO:0000256" key="1">
    <source>
        <dbReference type="ARBA" id="ARBA00008878"/>
    </source>
</evidence>
<evidence type="ECO:0000256" key="2">
    <source>
        <dbReference type="SAM" id="Coils"/>
    </source>
</evidence>
<dbReference type="InterPro" id="IPR028267">
    <property type="entry name" value="Pianissimo_N"/>
</dbReference>
<dbReference type="SUPFAM" id="SSF48371">
    <property type="entry name" value="ARM repeat"/>
    <property type="match status" value="2"/>
</dbReference>
<dbReference type="InterPro" id="IPR011072">
    <property type="entry name" value="HR1_rho-bd"/>
</dbReference>
<dbReference type="Proteomes" id="UP000027920">
    <property type="component" value="Unassembled WGS sequence"/>
</dbReference>
<dbReference type="SMART" id="SM00742">
    <property type="entry name" value="Hr1"/>
    <property type="match status" value="1"/>
</dbReference>
<evidence type="ECO:0000313" key="9">
    <source>
        <dbReference type="Proteomes" id="UP000027920"/>
    </source>
</evidence>
<dbReference type="InterPro" id="IPR029453">
    <property type="entry name" value="Rictor_IV"/>
</dbReference>
<dbReference type="GO" id="GO:0031932">
    <property type="term" value="C:TORC2 complex"/>
    <property type="evidence" value="ECO:0007669"/>
    <property type="project" value="InterPro"/>
</dbReference>
<dbReference type="InterPro" id="IPR029452">
    <property type="entry name" value="RICTOR_V"/>
</dbReference>
<dbReference type="SMART" id="SM01307">
    <property type="entry name" value="RICTOR_M"/>
    <property type="match status" value="1"/>
</dbReference>
<feature type="compositionally biased region" description="Basic and acidic residues" evidence="3">
    <location>
        <begin position="27"/>
        <end position="43"/>
    </location>
</feature>
<feature type="region of interest" description="Disordered" evidence="3">
    <location>
        <begin position="177"/>
        <end position="220"/>
    </location>
</feature>
<feature type="domain" description="REM-1" evidence="4">
    <location>
        <begin position="112"/>
        <end position="181"/>
    </location>
</feature>
<dbReference type="HOGENOM" id="CLU_001013_1_1_1"/>
<sequence length="1302" mass="145621">MASSEQGSGYSVTPTQTRGFTGRHNSRKSDDLSFQRPSVKDGRSLSGGSSQYGQKSFASSMQPVGPPGSFNPEMKSATQGGRTTPQADPAGLNLSRLQPQFKDADAASISEQRQAAVRDKIAKEMKIKLGTENMLEALLSKNNKQTKEQRQRVEIELGTSNRKLAELKQELDQEILRAQTPTTPPGNRLSSYFRGSPLKSPPRNTDLENDPADSVDSESPTVVLTETLQQLETDGMQPDYYIERANALVELLKRNPTLKYDLAWSVFSLRVQLMLLSESSDVVAAGYRLTRHAIADRKSLQTIRTLHTDELVILSLVKKEKAVLEREQAVKFVRAFLDVKDGVREISRAVVRSLVAVAETYDDRLKDICLLTLAEILAKHTELLVAADGMSTLTDALADGTFPAPEGLVASFLHILDHPQQRRYLHTGHEFEAMFAPFTDPLLLNGNEEKLKTCAQAISAMLKTWPGFLLLAMNGAASLRSLIDSLVYPITQSRDTVVELFFDILRIKPPSWSSSFLAGRRLTTYGRVNALPTEHPSQRQLAEYNADGRFDLTYHFSALVLAALIKAGLIPALVELIKVEEDLTLKRKTTLLLTEVLKLAHHALPETISANIQVLGGLVSRVEDFGSEESSVNTSMIYQIESINRTLNRTTTSNTFGRTLPTDELAVGPQAIERSKYTVLMDAEQFRQAMIDSQVTNHSQYVKWKWDIIHGLVEGPLLNPKRLEEAIKSPKFLKRLVGFFRPFKYRFSMIRSTRPNQRYVRTGCALMRTLTQTATGIQYLAENKLLRQIGECLAQIDPHSGITSATPLFDRHQMAETLSGGYFAMLGALSHSPEGMRLMEQWHMMDMFYHLVELKNRDDLIKALLGNMDFTLDSHLRVVLSKALTSGVKDIRLFSTKLLRRYAVGRVQYSSGLQDPSSSHWALRLVLTQLYDPDVEVCEVAVKILEEACNQRSHLEYVVKCRPSLDHLGEIGAPLLLRFLATSVGYRYLSGLDYITQEMDDWFLGRNDSYVALVEASILRAYMDGSISKASFNEDPAVDLHEIGIAPPHFYRELARTEEGCKLLKQSGHFYEFSSTIRDFHVDEEDPEILTKVKGCMWAVGNIGSMDLGAPFLEEAEVVTAIVRIAEQAEVMSMRGTACFVLGLISRTLHGFEMLAENGWETTVDPRGRSLGLCIPRNLEALCLKSVGSATHARVPNPEEEATYKTVTTDKDPVKAKILKLVVEMGNSVMYKKATGELHTIKVKQPTHFSDTELFRKSLMILESHHYRQQARHKILNLFNPNVMRKIVLDEEMGESTGSDTG</sequence>
<dbReference type="RefSeq" id="XP_013262027.1">
    <property type="nucleotide sequence ID" value="XM_013406573.1"/>
</dbReference>
<dbReference type="InterPro" id="IPR016024">
    <property type="entry name" value="ARM-type_fold"/>
</dbReference>
<evidence type="ECO:0000259" key="7">
    <source>
        <dbReference type="SMART" id="SM01310"/>
    </source>
</evidence>
<gene>
    <name evidence="8" type="ORF">A1O9_04281</name>
</gene>
<dbReference type="OrthoDB" id="271111at2759"/>
<feature type="region of interest" description="Disordered" evidence="3">
    <location>
        <begin position="1"/>
        <end position="93"/>
    </location>
</feature>
<evidence type="ECO:0000313" key="8">
    <source>
        <dbReference type="EMBL" id="KEF59437.1"/>
    </source>
</evidence>
<protein>
    <recommendedName>
        <fullName evidence="10">REM-1 domain-containing protein</fullName>
    </recommendedName>
</protein>
<accession>A0A072PI58</accession>
<evidence type="ECO:0000256" key="3">
    <source>
        <dbReference type="SAM" id="MobiDB-lite"/>
    </source>
</evidence>
<dbReference type="InterPro" id="IPR036274">
    <property type="entry name" value="HR1_rpt_sf"/>
</dbReference>
<keyword evidence="2" id="KW-0175">Coiled coil</keyword>
<dbReference type="Pfam" id="PF14666">
    <property type="entry name" value="RICTOR_M"/>
    <property type="match status" value="1"/>
</dbReference>
<evidence type="ECO:0008006" key="10">
    <source>
        <dbReference type="Google" id="ProtNLM"/>
    </source>
</evidence>
<dbReference type="Pfam" id="PF02185">
    <property type="entry name" value="HR1"/>
    <property type="match status" value="1"/>
</dbReference>
<dbReference type="EMBL" id="AMGV01000003">
    <property type="protein sequence ID" value="KEF59437.1"/>
    <property type="molecule type" value="Genomic_DNA"/>
</dbReference>
<feature type="coiled-coil region" evidence="2">
    <location>
        <begin position="150"/>
        <end position="177"/>
    </location>
</feature>
<dbReference type="Gene3D" id="1.10.287.160">
    <property type="entry name" value="HR1 repeat"/>
    <property type="match status" value="1"/>
</dbReference>
<evidence type="ECO:0000259" key="6">
    <source>
        <dbReference type="SMART" id="SM01308"/>
    </source>
</evidence>
<comment type="caution">
    <text evidence="8">The sequence shown here is derived from an EMBL/GenBank/DDBJ whole genome shotgun (WGS) entry which is preliminary data.</text>
</comment>
<dbReference type="InterPro" id="IPR028268">
    <property type="entry name" value="Pianissimo_fam"/>
</dbReference>
<name>A0A072PI58_9EURO</name>
<dbReference type="SMART" id="SM01310">
    <property type="entry name" value="RICTOR_V"/>
    <property type="match status" value="1"/>
</dbReference>
<dbReference type="Pfam" id="PF14668">
    <property type="entry name" value="RICTOR_V"/>
    <property type="match status" value="1"/>
</dbReference>
<dbReference type="InterPro" id="IPR029451">
    <property type="entry name" value="RICTOR_M"/>
</dbReference>
<feature type="domain" description="Rapamycin-insensitive companion of mTOR N-terminal" evidence="6">
    <location>
        <begin position="242"/>
        <end position="605"/>
    </location>
</feature>
<feature type="domain" description="Rapamycin-insensitive companion of mTOR" evidence="7">
    <location>
        <begin position="1090"/>
        <end position="1162"/>
    </location>
</feature>
<evidence type="ECO:0000259" key="4">
    <source>
        <dbReference type="SMART" id="SM00742"/>
    </source>
</evidence>
<organism evidence="8 9">
    <name type="scientific">Exophiala aquamarina CBS 119918</name>
    <dbReference type="NCBI Taxonomy" id="1182545"/>
    <lineage>
        <taxon>Eukaryota</taxon>
        <taxon>Fungi</taxon>
        <taxon>Dikarya</taxon>
        <taxon>Ascomycota</taxon>
        <taxon>Pezizomycotina</taxon>
        <taxon>Eurotiomycetes</taxon>
        <taxon>Chaetothyriomycetidae</taxon>
        <taxon>Chaetothyriales</taxon>
        <taxon>Herpotrichiellaceae</taxon>
        <taxon>Exophiala</taxon>
    </lineage>
</organism>
<dbReference type="SUPFAM" id="SSF46585">
    <property type="entry name" value="HR1 repeat"/>
    <property type="match status" value="1"/>
</dbReference>
<dbReference type="PANTHER" id="PTHR13298:SF11">
    <property type="entry name" value="RAPAMYCIN-INSENSITIVE COMPANION OF MTOR"/>
    <property type="match status" value="1"/>
</dbReference>
<feature type="compositionally biased region" description="Acidic residues" evidence="3">
    <location>
        <begin position="207"/>
        <end position="216"/>
    </location>
</feature>
<dbReference type="Pfam" id="PF14664">
    <property type="entry name" value="RICTOR_N"/>
    <property type="match status" value="1"/>
</dbReference>
<dbReference type="VEuPathDB" id="FungiDB:A1O9_04281"/>
<dbReference type="GeneID" id="25279214"/>
<dbReference type="GO" id="GO:0038203">
    <property type="term" value="P:TORC2 signaling"/>
    <property type="evidence" value="ECO:0007669"/>
    <property type="project" value="TreeGrafter"/>
</dbReference>
<dbReference type="Pfam" id="PF14663">
    <property type="entry name" value="RasGEF_N_2"/>
    <property type="match status" value="1"/>
</dbReference>
<keyword evidence="9" id="KW-1185">Reference proteome</keyword>
<evidence type="ECO:0000259" key="5">
    <source>
        <dbReference type="SMART" id="SM01307"/>
    </source>
</evidence>